<dbReference type="AlphaFoldDB" id="A0ABD0YVQ1"/>
<name>A0ABD0YVQ1_9HEMI</name>
<protein>
    <submittedName>
        <fullName evidence="2">Uncharacterized protein</fullName>
    </submittedName>
</protein>
<proteinExistence type="predicted"/>
<keyword evidence="3" id="KW-1185">Reference proteome</keyword>
<evidence type="ECO:0000313" key="3">
    <source>
        <dbReference type="Proteomes" id="UP001558652"/>
    </source>
</evidence>
<feature type="region of interest" description="Disordered" evidence="1">
    <location>
        <begin position="1"/>
        <end position="54"/>
    </location>
</feature>
<evidence type="ECO:0000313" key="2">
    <source>
        <dbReference type="EMBL" id="KAL1140027.1"/>
    </source>
</evidence>
<accession>A0ABD0YVQ1</accession>
<gene>
    <name evidence="2" type="ORF">AAG570_007004</name>
</gene>
<reference evidence="2 3" key="1">
    <citation type="submission" date="2024-07" db="EMBL/GenBank/DDBJ databases">
        <title>Chromosome-level genome assembly of the water stick insect Ranatra chinensis (Heteroptera: Nepidae).</title>
        <authorList>
            <person name="Liu X."/>
        </authorList>
    </citation>
    <scope>NUCLEOTIDE SEQUENCE [LARGE SCALE GENOMIC DNA]</scope>
    <source>
        <strain evidence="2">Cailab_2021Rc</strain>
        <tissue evidence="2">Muscle</tissue>
    </source>
</reference>
<feature type="compositionally biased region" description="Polar residues" evidence="1">
    <location>
        <begin position="1"/>
        <end position="14"/>
    </location>
</feature>
<sequence length="199" mass="22592">MTRVTIKNTTNNASVHGEQGRPHGSSRNVREEQPPIPHICLQRGKKEEVGNPRPYRLRTRGGNFGRHPPNHTVPDAVQVIQMTKTDGGGRKRVLPTFILITNAEVTQKDFKNLVIYSYYVQVQKYTTEEAVTQCYRCQLFGHSNRYYNLQLKCLLLSPANISGAETRDRLKFFLCSSSEDSVRVGRVRDCDSVDIVRGV</sequence>
<organism evidence="2 3">
    <name type="scientific">Ranatra chinensis</name>
    <dbReference type="NCBI Taxonomy" id="642074"/>
    <lineage>
        <taxon>Eukaryota</taxon>
        <taxon>Metazoa</taxon>
        <taxon>Ecdysozoa</taxon>
        <taxon>Arthropoda</taxon>
        <taxon>Hexapoda</taxon>
        <taxon>Insecta</taxon>
        <taxon>Pterygota</taxon>
        <taxon>Neoptera</taxon>
        <taxon>Paraneoptera</taxon>
        <taxon>Hemiptera</taxon>
        <taxon>Heteroptera</taxon>
        <taxon>Panheteroptera</taxon>
        <taxon>Nepomorpha</taxon>
        <taxon>Nepidae</taxon>
        <taxon>Ranatrinae</taxon>
        <taxon>Ranatra</taxon>
    </lineage>
</organism>
<comment type="caution">
    <text evidence="2">The sequence shown here is derived from an EMBL/GenBank/DDBJ whole genome shotgun (WGS) entry which is preliminary data.</text>
</comment>
<evidence type="ECO:0000256" key="1">
    <source>
        <dbReference type="SAM" id="MobiDB-lite"/>
    </source>
</evidence>
<dbReference type="EMBL" id="JBFDAA010000002">
    <property type="protein sequence ID" value="KAL1140027.1"/>
    <property type="molecule type" value="Genomic_DNA"/>
</dbReference>
<dbReference type="Proteomes" id="UP001558652">
    <property type="component" value="Unassembled WGS sequence"/>
</dbReference>